<evidence type="ECO:0000313" key="7">
    <source>
        <dbReference type="RefSeq" id="XP_020007698.1"/>
    </source>
</evidence>
<feature type="compositionally biased region" description="Basic and acidic residues" evidence="2">
    <location>
        <begin position="137"/>
        <end position="151"/>
    </location>
</feature>
<dbReference type="SUPFAM" id="SSF63748">
    <property type="entry name" value="Tudor/PWWP/MBT"/>
    <property type="match status" value="1"/>
</dbReference>
<reference evidence="7" key="1">
    <citation type="submission" date="2025-08" db="UniProtKB">
        <authorList>
            <consortium name="RefSeq"/>
        </authorList>
    </citation>
    <scope>IDENTIFICATION</scope>
    <source>
        <tissue evidence="7">Leukocyte</tissue>
    </source>
</reference>
<dbReference type="Pfam" id="PF20887">
    <property type="entry name" value="PWP3A-B_N"/>
    <property type="match status" value="1"/>
</dbReference>
<gene>
    <name evidence="7" type="primary">Mum1l1</name>
    <name evidence="7" type="synonym">Pwwp3b</name>
</gene>
<dbReference type="InterPro" id="IPR048795">
    <property type="entry name" value="PWP3A_3B_4_C"/>
</dbReference>
<dbReference type="InterPro" id="IPR035504">
    <property type="entry name" value="MUM1-like_PWWP"/>
</dbReference>
<dbReference type="Pfam" id="PF20886">
    <property type="entry name" value="PWP3A-B_C"/>
    <property type="match status" value="1"/>
</dbReference>
<name>A0A8B7TJG9_CASCN</name>
<feature type="domain" description="PWWP" evidence="5">
    <location>
        <begin position="5"/>
        <end position="99"/>
    </location>
</feature>
<dbReference type="InterPro" id="IPR048765">
    <property type="entry name" value="PWP3A_3B_4_N"/>
</dbReference>
<dbReference type="Gene3D" id="6.10.300.20">
    <property type="match status" value="1"/>
</dbReference>
<dbReference type="OrthoDB" id="10013064at2759"/>
<dbReference type="KEGG" id="ccan:109675386"/>
<evidence type="ECO:0000256" key="2">
    <source>
        <dbReference type="SAM" id="MobiDB-lite"/>
    </source>
</evidence>
<dbReference type="InterPro" id="IPR040263">
    <property type="entry name" value="PWP3A_3B_4"/>
</dbReference>
<feature type="region of interest" description="Disordered" evidence="2">
    <location>
        <begin position="304"/>
        <end position="330"/>
    </location>
</feature>
<dbReference type="CDD" id="cd06080">
    <property type="entry name" value="PWWP_MUM1-like"/>
    <property type="match status" value="1"/>
</dbReference>
<organism evidence="7">
    <name type="scientific">Castor canadensis</name>
    <name type="common">American beaver</name>
    <dbReference type="NCBI Taxonomy" id="51338"/>
    <lineage>
        <taxon>Eukaryota</taxon>
        <taxon>Metazoa</taxon>
        <taxon>Chordata</taxon>
        <taxon>Craniata</taxon>
        <taxon>Vertebrata</taxon>
        <taxon>Euteleostomi</taxon>
        <taxon>Mammalia</taxon>
        <taxon>Eutheria</taxon>
        <taxon>Euarchontoglires</taxon>
        <taxon>Glires</taxon>
        <taxon>Rodentia</taxon>
        <taxon>Castorimorpha</taxon>
        <taxon>Castoridae</taxon>
        <taxon>Castor</taxon>
    </lineage>
</organism>
<dbReference type="AlphaFoldDB" id="A0A8B7TJG9"/>
<dbReference type="FunFam" id="2.30.30.140:FF:000063">
    <property type="entry name" value="PWWP domain-containing DNA repair factor 3A"/>
    <property type="match status" value="1"/>
</dbReference>
<dbReference type="PANTHER" id="PTHR31333:SF3">
    <property type="entry name" value="PWWP DOMAIN-CONTAINING DNA REPAIR FACTOR 3B"/>
    <property type="match status" value="1"/>
</dbReference>
<feature type="domain" description="PWWP" evidence="4">
    <location>
        <begin position="537"/>
        <end position="677"/>
    </location>
</feature>
<dbReference type="GO" id="GO:0070062">
    <property type="term" value="C:extracellular exosome"/>
    <property type="evidence" value="ECO:0007669"/>
    <property type="project" value="TreeGrafter"/>
</dbReference>
<evidence type="ECO:0000256" key="1">
    <source>
        <dbReference type="ARBA" id="ARBA00008188"/>
    </source>
</evidence>
<evidence type="ECO:0000259" key="5">
    <source>
        <dbReference type="Pfam" id="PF20887"/>
    </source>
</evidence>
<dbReference type="RefSeq" id="XP_020007698.1">
    <property type="nucleotide sequence ID" value="XM_020152109.1"/>
</dbReference>
<feature type="domain" description="MUM1-like PWWP" evidence="3">
    <location>
        <begin position="385"/>
        <end position="464"/>
    </location>
</feature>
<evidence type="ECO:0000313" key="6">
    <source>
        <dbReference type="Proteomes" id="UP001732720"/>
    </source>
</evidence>
<comment type="similarity">
    <text evidence="1">Belongs to the PWWP3A family.</text>
</comment>
<feature type="region of interest" description="Disordered" evidence="2">
    <location>
        <begin position="117"/>
        <end position="168"/>
    </location>
</feature>
<sequence length="695" mass="79113">MDAEYVLCNWKDQLWPAKVLSRSEISSNSKRKKAFSLEVQILSLDEKITVNSTETKILNKSQIEAITPSLAVQSVVSALPREETAYERSLKVALDILNEKRNLSQESISDEDEITILSENVPQKPSDSPPLKKYRKHEGDLPKCLEKREDPTSLVISSENDDSLSNEKLQVDTAIDTIESEMEVKSSQSFSWSQTCPSLSDDDDDEKDDKKKIDFSAVVSVSSIVKEESSDIKDEKVDPLDALIVPKALKEEEKDIFPEHLAVSSTCSTSSENIDDPGEGPSNLNPCIVANQNQPSLELEMGAETSPENCSGECPVSLSASDPADNSLPENDERSLEILDYELREEALVTNKSLHPNYLSDFALEESEEEEELPRFILHYEPRPFETGAIVWFKYQKYPFWPAVVKSIRRKERKASVIFVEADMSPENKGVRVPLRKLKKFDCKEKQALVDKAREEYRESIDWCISLICDYRVRIGCGSFAGSFLEYYAADISYPVRKEIKRDTFRNLFPKLYNKDTADQMTVSSQAKQMAFQKTLPDRMKAARDRANKNLVDFIVNAKGAEDHLLAILKGTKKSRWLNSFLHAKRFTPCIETYLEDEDQLDEVVKYLQEIYKQIDEKMLTRIRGDKIKFILEVLLPEAIICSISAVDGLDYKAAEAKYLKGPSLGCRERELFDSKIIFEKRRRSLTNEANYPKS</sequence>
<dbReference type="GeneID" id="109675386"/>
<evidence type="ECO:0000259" key="3">
    <source>
        <dbReference type="Pfam" id="PF20884"/>
    </source>
</evidence>
<dbReference type="Gene3D" id="2.30.30.140">
    <property type="match status" value="1"/>
</dbReference>
<feature type="compositionally biased region" description="Polar residues" evidence="2">
    <location>
        <begin position="117"/>
        <end position="126"/>
    </location>
</feature>
<dbReference type="PANTHER" id="PTHR31333">
    <property type="entry name" value="PWWP DOMAIN-CONTAINING DNA REPAIR FACTOR 3 FAMILY MEMBER"/>
    <property type="match status" value="1"/>
</dbReference>
<protein>
    <submittedName>
        <fullName evidence="7">PWWP domain-containing DNA repair factor 3B</fullName>
    </submittedName>
    <submittedName>
        <fullName evidence="7">PWWP domain-containing protein MUM1L1</fullName>
    </submittedName>
</protein>
<feature type="compositionally biased region" description="Polar residues" evidence="2">
    <location>
        <begin position="185"/>
        <end position="198"/>
    </location>
</feature>
<accession>A0A8B7TJG9</accession>
<dbReference type="RefSeq" id="XP_020007698.1">
    <property type="nucleotide sequence ID" value="XM_020152109.2"/>
</dbReference>
<proteinExistence type="inferred from homology"/>
<evidence type="ECO:0000259" key="4">
    <source>
        <dbReference type="Pfam" id="PF20886"/>
    </source>
</evidence>
<keyword evidence="6" id="KW-1185">Reference proteome</keyword>
<feature type="region of interest" description="Disordered" evidence="2">
    <location>
        <begin position="182"/>
        <end position="208"/>
    </location>
</feature>
<dbReference type="Proteomes" id="UP001732720">
    <property type="component" value="Chromosome X"/>
</dbReference>
<dbReference type="CTD" id="139221"/>
<dbReference type="Pfam" id="PF20884">
    <property type="entry name" value="MUM1-like_PWWP"/>
    <property type="match status" value="1"/>
</dbReference>